<evidence type="ECO:0000313" key="2">
    <source>
        <dbReference type="EMBL" id="KAJ3561717.1"/>
    </source>
</evidence>
<feature type="transmembrane region" description="Helical" evidence="1">
    <location>
        <begin position="20"/>
        <end position="45"/>
    </location>
</feature>
<name>A0AAD5VMR7_9AGAR</name>
<feature type="transmembrane region" description="Helical" evidence="1">
    <location>
        <begin position="107"/>
        <end position="134"/>
    </location>
</feature>
<keyword evidence="1" id="KW-0472">Membrane</keyword>
<keyword evidence="1" id="KW-0812">Transmembrane</keyword>
<sequence>MLVYRVWAVWNKDKRIGIFLLIFSVVSIGTATSLTIALGTSYVVIASQPPRPCTIVTDIGPWQMASLSFILGYALVLFFLMALQYLRTHREGPYAGTFVREAQLDGLVPYLFVLLVSFCSLLTTILAVPGYGALLLRYQRITHSLVACRDAAIDDNLNQMLGKPPDMYIPIKVAYSLHIGAGGSFDSNCPRRLACTANWRYLASCKSVHVGESLRSHYHFLMADAALAYLLTRAKSVDCGTSSWLKKVKLYDAWRARLNTREGTIP</sequence>
<evidence type="ECO:0000313" key="3">
    <source>
        <dbReference type="Proteomes" id="UP001213000"/>
    </source>
</evidence>
<gene>
    <name evidence="2" type="ORF">NP233_g10024</name>
</gene>
<proteinExistence type="predicted"/>
<organism evidence="2 3">
    <name type="scientific">Leucocoprinus birnbaumii</name>
    <dbReference type="NCBI Taxonomy" id="56174"/>
    <lineage>
        <taxon>Eukaryota</taxon>
        <taxon>Fungi</taxon>
        <taxon>Dikarya</taxon>
        <taxon>Basidiomycota</taxon>
        <taxon>Agaricomycotina</taxon>
        <taxon>Agaricomycetes</taxon>
        <taxon>Agaricomycetidae</taxon>
        <taxon>Agaricales</taxon>
        <taxon>Agaricineae</taxon>
        <taxon>Agaricaceae</taxon>
        <taxon>Leucocoprinus</taxon>
    </lineage>
</organism>
<dbReference type="Proteomes" id="UP001213000">
    <property type="component" value="Unassembled WGS sequence"/>
</dbReference>
<keyword evidence="3" id="KW-1185">Reference proteome</keyword>
<dbReference type="EMBL" id="JANIEX010000963">
    <property type="protein sequence ID" value="KAJ3561717.1"/>
    <property type="molecule type" value="Genomic_DNA"/>
</dbReference>
<protein>
    <submittedName>
        <fullName evidence="2">Uncharacterized protein</fullName>
    </submittedName>
</protein>
<accession>A0AAD5VMR7</accession>
<comment type="caution">
    <text evidence="2">The sequence shown here is derived from an EMBL/GenBank/DDBJ whole genome shotgun (WGS) entry which is preliminary data.</text>
</comment>
<dbReference type="AlphaFoldDB" id="A0AAD5VMR7"/>
<evidence type="ECO:0000256" key="1">
    <source>
        <dbReference type="SAM" id="Phobius"/>
    </source>
</evidence>
<reference evidence="2" key="1">
    <citation type="submission" date="2022-07" db="EMBL/GenBank/DDBJ databases">
        <title>Genome Sequence of Leucocoprinus birnbaumii.</title>
        <authorList>
            <person name="Buettner E."/>
        </authorList>
    </citation>
    <scope>NUCLEOTIDE SEQUENCE</scope>
    <source>
        <strain evidence="2">VT141</strain>
    </source>
</reference>
<keyword evidence="1" id="KW-1133">Transmembrane helix</keyword>
<feature type="transmembrane region" description="Helical" evidence="1">
    <location>
        <begin position="65"/>
        <end position="86"/>
    </location>
</feature>